<dbReference type="PROSITE" id="PS51257">
    <property type="entry name" value="PROKAR_LIPOPROTEIN"/>
    <property type="match status" value="1"/>
</dbReference>
<comment type="caution">
    <text evidence="1">The sequence shown here is derived from an EMBL/GenBank/DDBJ whole genome shotgun (WGS) entry which is preliminary data.</text>
</comment>
<gene>
    <name evidence="1" type="ORF">CEE36_06090</name>
</gene>
<dbReference type="Proteomes" id="UP000317778">
    <property type="component" value="Unassembled WGS sequence"/>
</dbReference>
<proteinExistence type="predicted"/>
<evidence type="ECO:0000313" key="1">
    <source>
        <dbReference type="EMBL" id="TKJ42833.1"/>
    </source>
</evidence>
<accession>A0A532V6K3</accession>
<name>A0A532V6K3_UNCT6</name>
<evidence type="ECO:0000313" key="2">
    <source>
        <dbReference type="Proteomes" id="UP000317778"/>
    </source>
</evidence>
<dbReference type="EMBL" id="NJBO01000008">
    <property type="protein sequence ID" value="TKJ42833.1"/>
    <property type="molecule type" value="Genomic_DNA"/>
</dbReference>
<sequence length="173" mass="19135">MNKRLAIGVLLVVYGFLGGCVRAISTEEFRTLEKQVIGTLILDAWENLEDTTGVVTFMEVVDDTNAVDSLVKAITEQTLFSQGYSLTAFYEKAKELGIDATKEIISTTEDALTIVAGQYVAGAFVIGLTNLGAPEAELDSMLEFRKWAMVDTLCRKRGYLPPDYEERIKQHGQ</sequence>
<protein>
    <recommendedName>
        <fullName evidence="3">Lipoprotein</fullName>
    </recommendedName>
</protein>
<dbReference type="AlphaFoldDB" id="A0A532V6K3"/>
<organism evidence="1 2">
    <name type="scientific">candidate division TA06 bacterium B3_TA06</name>
    <dbReference type="NCBI Taxonomy" id="2012487"/>
    <lineage>
        <taxon>Bacteria</taxon>
        <taxon>Bacteria division TA06</taxon>
    </lineage>
</organism>
<reference evidence="1 2" key="1">
    <citation type="submission" date="2017-06" db="EMBL/GenBank/DDBJ databases">
        <title>Novel microbial phyla capable of carbon fixation and sulfur reduction in deep-sea sediments.</title>
        <authorList>
            <person name="Huang J."/>
            <person name="Baker B."/>
            <person name="Wang Y."/>
        </authorList>
    </citation>
    <scope>NUCLEOTIDE SEQUENCE [LARGE SCALE GENOMIC DNA]</scope>
    <source>
        <strain evidence="1">B3_TA06</strain>
    </source>
</reference>
<evidence type="ECO:0008006" key="3">
    <source>
        <dbReference type="Google" id="ProtNLM"/>
    </source>
</evidence>